<dbReference type="Proteomes" id="UP000018458">
    <property type="component" value="Unassembled WGS sequence"/>
</dbReference>
<protein>
    <submittedName>
        <fullName evidence="1">Uncharacterized protein</fullName>
    </submittedName>
</protein>
<keyword evidence="2" id="KW-1185">Reference proteome</keyword>
<accession>E8LHE0</accession>
<dbReference type="AlphaFoldDB" id="E8LHE0"/>
<proteinExistence type="predicted"/>
<comment type="caution">
    <text evidence="1">The sequence shown here is derived from an EMBL/GenBank/DDBJ whole genome shotgun (WGS) entry which is preliminary data.</text>
</comment>
<name>E8LHE0_SUCHY</name>
<evidence type="ECO:0000313" key="1">
    <source>
        <dbReference type="EMBL" id="EFY08048.1"/>
    </source>
</evidence>
<dbReference type="STRING" id="762983.HMPREF9444_00099"/>
<dbReference type="EMBL" id="AEVO01000006">
    <property type="protein sequence ID" value="EFY08048.1"/>
    <property type="molecule type" value="Genomic_DNA"/>
</dbReference>
<dbReference type="HOGENOM" id="CLU_3240532_0_0_6"/>
<reference evidence="1 2" key="1">
    <citation type="submission" date="2011-01" db="EMBL/GenBank/DDBJ databases">
        <authorList>
            <person name="Weinstock G."/>
            <person name="Sodergren E."/>
            <person name="Clifton S."/>
            <person name="Fulton L."/>
            <person name="Fulton B."/>
            <person name="Courtney L."/>
            <person name="Fronick C."/>
            <person name="Harrison M."/>
            <person name="Strong C."/>
            <person name="Farmer C."/>
            <person name="Delahaunty K."/>
            <person name="Markovic C."/>
            <person name="Hall O."/>
            <person name="Minx P."/>
            <person name="Tomlinson C."/>
            <person name="Mitreva M."/>
            <person name="Hou S."/>
            <person name="Chen J."/>
            <person name="Wollam A."/>
            <person name="Pepin K.H."/>
            <person name="Johnson M."/>
            <person name="Bhonagiri V."/>
            <person name="Zhang X."/>
            <person name="Suruliraj S."/>
            <person name="Warren W."/>
            <person name="Chinwalla A."/>
            <person name="Mardis E.R."/>
            <person name="Wilson R.K."/>
        </authorList>
    </citation>
    <scope>NUCLEOTIDE SEQUENCE [LARGE SCALE GENOMIC DNA]</scope>
    <source>
        <strain evidence="2">DSM 22608 / JCM 16073 / KCTC 15190 / YIT 12066</strain>
    </source>
</reference>
<sequence>MIDLTKLPLAVTSFDDFISRIDCLTRVQKQEPAETCNKSSTVV</sequence>
<evidence type="ECO:0000313" key="2">
    <source>
        <dbReference type="Proteomes" id="UP000018458"/>
    </source>
</evidence>
<gene>
    <name evidence="1" type="ORF">HMPREF9444_00099</name>
</gene>
<organism evidence="1 2">
    <name type="scientific">Succinatimonas hippei (strain DSM 22608 / JCM 16073 / KCTC 15190 / YIT 12066)</name>
    <dbReference type="NCBI Taxonomy" id="762983"/>
    <lineage>
        <taxon>Bacteria</taxon>
        <taxon>Pseudomonadati</taxon>
        <taxon>Pseudomonadota</taxon>
        <taxon>Gammaproteobacteria</taxon>
        <taxon>Aeromonadales</taxon>
        <taxon>Succinivibrionaceae</taxon>
        <taxon>Succinatimonas</taxon>
    </lineage>
</organism>